<feature type="compositionally biased region" description="Basic and acidic residues" evidence="6">
    <location>
        <begin position="601"/>
        <end position="626"/>
    </location>
</feature>
<dbReference type="PANTHER" id="PTHR11089:SF9">
    <property type="entry name" value="NUCLEOLAR GTP-BINDING PROTEIN 2"/>
    <property type="match status" value="1"/>
</dbReference>
<dbReference type="PRINTS" id="PR00326">
    <property type="entry name" value="GTP1OBG"/>
</dbReference>
<dbReference type="InterPro" id="IPR012971">
    <property type="entry name" value="NOG2_N_dom"/>
</dbReference>
<evidence type="ECO:0000256" key="3">
    <source>
        <dbReference type="ARBA" id="ARBA00023134"/>
    </source>
</evidence>
<evidence type="ECO:0000256" key="4">
    <source>
        <dbReference type="ARBA" id="ARBA00023242"/>
    </source>
</evidence>
<comment type="subcellular location">
    <subcellularLocation>
        <location evidence="1 5">Nucleus</location>
        <location evidence="1 5">Nucleolus</location>
    </subcellularLocation>
</comment>
<feature type="domain" description="CP-type G" evidence="7">
    <location>
        <begin position="206"/>
        <end position="367"/>
    </location>
</feature>
<dbReference type="Gene3D" id="1.10.1580.10">
    <property type="match status" value="1"/>
</dbReference>
<comment type="similarity">
    <text evidence="5">Belongs to the TRAFAC class YlqF/YawG GTPase family. NOG2 subfamily.</text>
</comment>
<dbReference type="InterPro" id="IPR024929">
    <property type="entry name" value="GNL2_CP_dom"/>
</dbReference>
<feature type="region of interest" description="Disordered" evidence="6">
    <location>
        <begin position="462"/>
        <end position="701"/>
    </location>
</feature>
<evidence type="ECO:0000313" key="9">
    <source>
        <dbReference type="Proteomes" id="UP001158576"/>
    </source>
</evidence>
<dbReference type="Proteomes" id="UP001158576">
    <property type="component" value="Chromosome PAR"/>
</dbReference>
<keyword evidence="4 5" id="KW-0539">Nucleus</keyword>
<sequence length="701" mass="80282">MARVKKRIEGIKKGQGSSNPDRAVKNASMRSRGTINRLNMYKSGGRAIRNRDGKIVKPAEFQSQLKSGAVARVEPNRKWFGNTRVIGQEALQKFQKELGNAVKDPFKVVLRTSKLPLSLLDAKPMAGKEKVHILDTEPYSEVFSKNRRRKRPNLSFESLEQVVEKVTEKEENYDMEGDQDLVRESDGTFDHQRNPLLNAGQSKRIWGELYRVLDSSDVIIQVLDARDPQGTRCHHIERYLEKEKPHKHLVFLLNKVDLQPIAVTRKWVQLLTKERPTLAFHSSITNPFGKGALISLLRQFALLHKDKKSISVGFIGYPNVGKSSVINTMKKKKVCNVAPIPGETKVWQFVALTKRVFLIDCPGVVYSGQQHDETELVLRGVCRVENIEDPPSHVPEVLRRAEHVHLAKLYQITGWEKDETGIEFLEMIARKRGKLLKGGEPDVHSVAKSVLRDWQYGKIPYLTQPDPNYVTKEKIKEKERPESEADKKQREEISNKRKEIEAKLNVEQELDEIKEKNMDDPEEYGADEGESEAEEEEEDAHEDKEEIPQSSSGPVSEKDLIMAKLAKLRKANKMGILQRQDAVNRNAARKRKMEESVDLGKIAREADKEERKAAAQKKKLDEKFKDDEEEETLPGVGLPRPKVQKEGTAKERRAKERKEKDTKGENYYTKANVKNKNKDKKVQEEMKAKFKKGNKKGQMRK</sequence>
<dbReference type="EMBL" id="OU015568">
    <property type="protein sequence ID" value="CAG5085487.1"/>
    <property type="molecule type" value="Genomic_DNA"/>
</dbReference>
<reference evidence="8 9" key="1">
    <citation type="submission" date="2021-04" db="EMBL/GenBank/DDBJ databases">
        <authorList>
            <person name="Bliznina A."/>
        </authorList>
    </citation>
    <scope>NUCLEOTIDE SEQUENCE [LARGE SCALE GENOMIC DNA]</scope>
</reference>
<proteinExistence type="inferred from homology"/>
<dbReference type="InterPro" id="IPR030378">
    <property type="entry name" value="G_CP_dom"/>
</dbReference>
<dbReference type="InterPro" id="IPR027417">
    <property type="entry name" value="P-loop_NTPase"/>
</dbReference>
<dbReference type="Gene3D" id="3.40.50.300">
    <property type="entry name" value="P-loop containing nucleotide triphosphate hydrolases"/>
    <property type="match status" value="1"/>
</dbReference>
<evidence type="ECO:0000259" key="7">
    <source>
        <dbReference type="PROSITE" id="PS51721"/>
    </source>
</evidence>
<evidence type="ECO:0000256" key="2">
    <source>
        <dbReference type="ARBA" id="ARBA00022741"/>
    </source>
</evidence>
<evidence type="ECO:0000256" key="6">
    <source>
        <dbReference type="SAM" id="MobiDB-lite"/>
    </source>
</evidence>
<organism evidence="8 9">
    <name type="scientific">Oikopleura dioica</name>
    <name type="common">Tunicate</name>
    <dbReference type="NCBI Taxonomy" id="34765"/>
    <lineage>
        <taxon>Eukaryota</taxon>
        <taxon>Metazoa</taxon>
        <taxon>Chordata</taxon>
        <taxon>Tunicata</taxon>
        <taxon>Appendicularia</taxon>
        <taxon>Copelata</taxon>
        <taxon>Oikopleuridae</taxon>
        <taxon>Oikopleura</taxon>
    </lineage>
</organism>
<name>A0ABN7RXG1_OIKDI</name>
<evidence type="ECO:0000256" key="5">
    <source>
        <dbReference type="RuleBase" id="RU364023"/>
    </source>
</evidence>
<feature type="compositionally biased region" description="Basic residues" evidence="6">
    <location>
        <begin position="689"/>
        <end position="701"/>
    </location>
</feature>
<dbReference type="InterPro" id="IPR006073">
    <property type="entry name" value="GTP-bd"/>
</dbReference>
<feature type="compositionally biased region" description="Basic and acidic residues" evidence="6">
    <location>
        <begin position="643"/>
        <end position="664"/>
    </location>
</feature>
<accession>A0ABN7RXG1</accession>
<feature type="compositionally biased region" description="Basic and acidic residues" evidence="6">
    <location>
        <begin position="471"/>
        <end position="519"/>
    </location>
</feature>
<dbReference type="PROSITE" id="PS51721">
    <property type="entry name" value="G_CP"/>
    <property type="match status" value="1"/>
</dbReference>
<keyword evidence="9" id="KW-1185">Reference proteome</keyword>
<dbReference type="SUPFAM" id="SSF52540">
    <property type="entry name" value="P-loop containing nucleoside triphosphate hydrolases"/>
    <property type="match status" value="1"/>
</dbReference>
<dbReference type="Pfam" id="PF08153">
    <property type="entry name" value="NGP1NT"/>
    <property type="match status" value="1"/>
</dbReference>
<protein>
    <recommendedName>
        <fullName evidence="5">Nucleolar GTP-binding protein 2</fullName>
    </recommendedName>
</protein>
<dbReference type="InterPro" id="IPR050755">
    <property type="entry name" value="TRAFAC_YlqF/YawG_RiboMat"/>
</dbReference>
<keyword evidence="3 5" id="KW-0342">GTP-binding</keyword>
<dbReference type="InterPro" id="IPR023179">
    <property type="entry name" value="GTP-bd_ortho_bundle_sf"/>
</dbReference>
<comment type="function">
    <text evidence="5">GTPase that associates with pre-60S ribosomal subunits in the nucleolus and is required for their nuclear export and maturation.</text>
</comment>
<feature type="compositionally biased region" description="Acidic residues" evidence="6">
    <location>
        <begin position="520"/>
        <end position="540"/>
    </location>
</feature>
<dbReference type="PANTHER" id="PTHR11089">
    <property type="entry name" value="GTP-BINDING PROTEIN-RELATED"/>
    <property type="match status" value="1"/>
</dbReference>
<gene>
    <name evidence="8" type="ORF">OKIOD_LOCUS2465</name>
</gene>
<dbReference type="Pfam" id="PF01926">
    <property type="entry name" value="MMR_HSR1"/>
    <property type="match status" value="1"/>
</dbReference>
<feature type="region of interest" description="Disordered" evidence="6">
    <location>
        <begin position="1"/>
        <end position="31"/>
    </location>
</feature>
<dbReference type="CDD" id="cd01858">
    <property type="entry name" value="NGP_1"/>
    <property type="match status" value="1"/>
</dbReference>
<evidence type="ECO:0000256" key="1">
    <source>
        <dbReference type="ARBA" id="ARBA00004604"/>
    </source>
</evidence>
<keyword evidence="2 5" id="KW-0547">Nucleotide-binding</keyword>
<evidence type="ECO:0000313" key="8">
    <source>
        <dbReference type="EMBL" id="CAG5085487.1"/>
    </source>
</evidence>